<dbReference type="GO" id="GO:0003677">
    <property type="term" value="F:DNA binding"/>
    <property type="evidence" value="ECO:0007669"/>
    <property type="project" value="InterPro"/>
</dbReference>
<dbReference type="EMBL" id="CP017476">
    <property type="protein sequence ID" value="AOW13973.1"/>
    <property type="molecule type" value="Genomic_DNA"/>
</dbReference>
<proteinExistence type="predicted"/>
<reference evidence="2 5" key="2">
    <citation type="submission" date="2016-10" db="EMBL/GenBank/DDBJ databases">
        <title>Hydorgenophaga sp. LPB0072 isolated from gastropod.</title>
        <authorList>
            <person name="Kim E."/>
            <person name="Yi H."/>
        </authorList>
    </citation>
    <scope>NUCLEOTIDE SEQUENCE [LARGE SCALE GENOMIC DNA]</scope>
    <source>
        <strain evidence="2 5">LPB0072</strain>
    </source>
</reference>
<name>A0A162SY34_9BURK</name>
<keyword evidence="4" id="KW-1185">Reference proteome</keyword>
<evidence type="ECO:0000313" key="3">
    <source>
        <dbReference type="EMBL" id="OAD44063.1"/>
    </source>
</evidence>
<dbReference type="STRING" id="1763535.LPB072_15140"/>
<evidence type="ECO:0000259" key="1">
    <source>
        <dbReference type="Pfam" id="PF04471"/>
    </source>
</evidence>
<dbReference type="Proteomes" id="UP000185657">
    <property type="component" value="Unassembled WGS sequence"/>
</dbReference>
<dbReference type="SUPFAM" id="SSF52980">
    <property type="entry name" value="Restriction endonuclease-like"/>
    <property type="match status" value="1"/>
</dbReference>
<protein>
    <recommendedName>
        <fullName evidence="1">Restriction endonuclease type IV Mrr domain-containing protein</fullName>
    </recommendedName>
</protein>
<feature type="domain" description="Restriction endonuclease type IV Mrr" evidence="1">
    <location>
        <begin position="150"/>
        <end position="255"/>
    </location>
</feature>
<dbReference type="EMBL" id="LVWD01000001">
    <property type="protein sequence ID" value="OAD44063.1"/>
    <property type="molecule type" value="Genomic_DNA"/>
</dbReference>
<dbReference type="GO" id="GO:0009307">
    <property type="term" value="P:DNA restriction-modification system"/>
    <property type="evidence" value="ECO:0007669"/>
    <property type="project" value="InterPro"/>
</dbReference>
<dbReference type="InterPro" id="IPR011335">
    <property type="entry name" value="Restrct_endonuc-II-like"/>
</dbReference>
<dbReference type="RefSeq" id="WP_066084269.1">
    <property type="nucleotide sequence ID" value="NZ_CP017476.1"/>
</dbReference>
<reference evidence="3 4" key="1">
    <citation type="submission" date="2016-02" db="EMBL/GenBank/DDBJ databases">
        <title>Draft genome sequence of Hydrogenophaga sp. LPB0072.</title>
        <authorList>
            <person name="Shin S.-K."/>
            <person name="Yi H."/>
        </authorList>
    </citation>
    <scope>NUCLEOTIDE SEQUENCE [LARGE SCALE GENOMIC DNA]</scope>
    <source>
        <strain evidence="3 4">LPB0072</strain>
    </source>
</reference>
<evidence type="ECO:0000313" key="5">
    <source>
        <dbReference type="Proteomes" id="UP000185680"/>
    </source>
</evidence>
<dbReference type="AlphaFoldDB" id="A0A162SY34"/>
<evidence type="ECO:0000313" key="2">
    <source>
        <dbReference type="EMBL" id="AOW13973.1"/>
    </source>
</evidence>
<dbReference type="Proteomes" id="UP000185680">
    <property type="component" value="Chromosome"/>
</dbReference>
<dbReference type="KEGG" id="hyl:LPB072_15140"/>
<dbReference type="InterPro" id="IPR007560">
    <property type="entry name" value="Restrct_endonuc_IV_Mrr"/>
</dbReference>
<dbReference type="GO" id="GO:0004519">
    <property type="term" value="F:endonuclease activity"/>
    <property type="evidence" value="ECO:0007669"/>
    <property type="project" value="InterPro"/>
</dbReference>
<dbReference type="Pfam" id="PF04471">
    <property type="entry name" value="Mrr_cat"/>
    <property type="match status" value="1"/>
</dbReference>
<sequence>MPNIRSLDIKFLDDLFEMNGGYVLDFSDNSMARFFAEELNVDIYDDTYREHGTSKAKRLRCYLNKVDVPTSVKTLQTLWDYREGIRKHREREEWVPNAEGRFFSLLNRMQGKPDAAPAGEPPKAAFDLPKILALKQRLIDLSSMEPHPRGYAFEVWLRDAFNFYGLEAREPFRNKGEQIDGSFVLQGETYLLEAKWESAKTSAADLHAFQGKLEQKAAWARGLFVSNSGFTEDGLIAFGRGKRVVCMDGLDLFDALDRELPLNLAIDRKVRRAAETGLPFERIRDLFSR</sequence>
<accession>A0A162SY34</accession>
<evidence type="ECO:0000313" key="4">
    <source>
        <dbReference type="Proteomes" id="UP000185657"/>
    </source>
</evidence>
<gene>
    <name evidence="2" type="ORF">LPB072_15140</name>
    <name evidence="3" type="ORF">LPB72_00680</name>
</gene>
<organism evidence="2 5">
    <name type="scientific">Hydrogenophaga crassostreae</name>
    <dbReference type="NCBI Taxonomy" id="1763535"/>
    <lineage>
        <taxon>Bacteria</taxon>
        <taxon>Pseudomonadati</taxon>
        <taxon>Pseudomonadota</taxon>
        <taxon>Betaproteobacteria</taxon>
        <taxon>Burkholderiales</taxon>
        <taxon>Comamonadaceae</taxon>
        <taxon>Hydrogenophaga</taxon>
    </lineage>
</organism>
<dbReference type="OrthoDB" id="5521926at2"/>